<comment type="function">
    <text evidence="4">Acts as an anti-CsrA protein, binds CsrA and prevents it from repressing translation of its target genes, one of which is flagellin. Binds to flagellin and participates in the assembly of the flagellum.</text>
</comment>
<dbReference type="Gene3D" id="2.30.290.10">
    <property type="entry name" value="BH3618-like"/>
    <property type="match status" value="1"/>
</dbReference>
<evidence type="ECO:0000256" key="3">
    <source>
        <dbReference type="ARBA" id="ARBA00022845"/>
    </source>
</evidence>
<comment type="subcellular location">
    <subcellularLocation>
        <location evidence="4">Cytoplasm</location>
    </subcellularLocation>
</comment>
<keyword evidence="3 4" id="KW-0810">Translation regulation</keyword>
<evidence type="ECO:0000313" key="5">
    <source>
        <dbReference type="EMBL" id="GGF96422.1"/>
    </source>
</evidence>
<reference evidence="6" key="1">
    <citation type="journal article" date="2019" name="Int. J. Syst. Evol. Microbiol.">
        <title>The Global Catalogue of Microorganisms (GCM) 10K type strain sequencing project: providing services to taxonomists for standard genome sequencing and annotation.</title>
        <authorList>
            <consortium name="The Broad Institute Genomics Platform"/>
            <consortium name="The Broad Institute Genome Sequencing Center for Infectious Disease"/>
            <person name="Wu L."/>
            <person name="Ma J."/>
        </authorList>
    </citation>
    <scope>NUCLEOTIDE SEQUENCE [LARGE SCALE GENOMIC DNA]</scope>
    <source>
        <strain evidence="6">CGMCC 1.15420</strain>
    </source>
</reference>
<keyword evidence="5" id="KW-0966">Cell projection</keyword>
<dbReference type="HAMAP" id="MF_01185">
    <property type="entry name" value="FliW"/>
    <property type="match status" value="1"/>
</dbReference>
<protein>
    <recommendedName>
        <fullName evidence="4">Flagellar assembly factor FliW</fullName>
    </recommendedName>
</protein>
<comment type="subunit">
    <text evidence="4">Interacts with translational regulator CsrA and flagellin(s).</text>
</comment>
<keyword evidence="1 4" id="KW-0963">Cytoplasm</keyword>
<dbReference type="SUPFAM" id="SSF141457">
    <property type="entry name" value="BH3618-like"/>
    <property type="match status" value="1"/>
</dbReference>
<keyword evidence="6" id="KW-1185">Reference proteome</keyword>
<comment type="similarity">
    <text evidence="4">Belongs to the FliW family.</text>
</comment>
<organism evidence="5 6">
    <name type="scientific">Paenibacillus aceti</name>
    <dbReference type="NCBI Taxonomy" id="1820010"/>
    <lineage>
        <taxon>Bacteria</taxon>
        <taxon>Bacillati</taxon>
        <taxon>Bacillota</taxon>
        <taxon>Bacilli</taxon>
        <taxon>Bacillales</taxon>
        <taxon>Paenibacillaceae</taxon>
        <taxon>Paenibacillus</taxon>
    </lineage>
</organism>
<dbReference type="NCBIfam" id="NF009793">
    <property type="entry name" value="PRK13285.1-1"/>
    <property type="match status" value="1"/>
</dbReference>
<evidence type="ECO:0000256" key="1">
    <source>
        <dbReference type="ARBA" id="ARBA00022490"/>
    </source>
</evidence>
<dbReference type="PANTHER" id="PTHR39190">
    <property type="entry name" value="FLAGELLAR ASSEMBLY FACTOR FLIW"/>
    <property type="match status" value="1"/>
</dbReference>
<keyword evidence="2 4" id="KW-1005">Bacterial flagellum biogenesis</keyword>
<dbReference type="PANTHER" id="PTHR39190:SF1">
    <property type="entry name" value="FLAGELLAR ASSEMBLY FACTOR FLIW"/>
    <property type="match status" value="1"/>
</dbReference>
<gene>
    <name evidence="4" type="primary">fliW</name>
    <name evidence="5" type="ORF">GCM10010913_17570</name>
</gene>
<evidence type="ECO:0000256" key="4">
    <source>
        <dbReference type="HAMAP-Rule" id="MF_01185"/>
    </source>
</evidence>
<name>A0ABQ1VUB6_9BACL</name>
<sequence length="149" mass="17070">MELETAQFGVVDVKEEQIFHFPKGIPGFEEHTEFAVIDLPDSPFSYLQSMHESQIALLITDPFLFFPDYEFELSDHVTEELELGSSVMLRCILTLNKDVSKSTINLLAPVVFNLENNMAKQVILHSTEYRSRHLLWSKEEHSLANKAGE</sequence>
<dbReference type="InterPro" id="IPR003775">
    <property type="entry name" value="Flagellar_assembly_factor_FliW"/>
</dbReference>
<evidence type="ECO:0000313" key="6">
    <source>
        <dbReference type="Proteomes" id="UP000608420"/>
    </source>
</evidence>
<evidence type="ECO:0000256" key="2">
    <source>
        <dbReference type="ARBA" id="ARBA00022795"/>
    </source>
</evidence>
<dbReference type="Proteomes" id="UP000608420">
    <property type="component" value="Unassembled WGS sequence"/>
</dbReference>
<proteinExistence type="inferred from homology"/>
<keyword evidence="5" id="KW-0282">Flagellum</keyword>
<accession>A0ABQ1VUB6</accession>
<dbReference type="EMBL" id="BMIW01000009">
    <property type="protein sequence ID" value="GGF96422.1"/>
    <property type="molecule type" value="Genomic_DNA"/>
</dbReference>
<dbReference type="RefSeq" id="WP_120463754.1">
    <property type="nucleotide sequence ID" value="NZ_BMIW01000009.1"/>
</dbReference>
<keyword evidence="5" id="KW-0969">Cilium</keyword>
<dbReference type="Pfam" id="PF02623">
    <property type="entry name" value="FliW"/>
    <property type="match status" value="1"/>
</dbReference>
<dbReference type="InterPro" id="IPR024046">
    <property type="entry name" value="Flagellar_assmbl_FliW_dom_sf"/>
</dbReference>
<comment type="caution">
    <text evidence="5">The sequence shown here is derived from an EMBL/GenBank/DDBJ whole genome shotgun (WGS) entry which is preliminary data.</text>
</comment>
<keyword evidence="4" id="KW-0143">Chaperone</keyword>